<dbReference type="EMBL" id="SUNI01000002">
    <property type="protein sequence ID" value="TJZ93252.1"/>
    <property type="molecule type" value="Genomic_DNA"/>
</dbReference>
<dbReference type="InterPro" id="IPR029044">
    <property type="entry name" value="Nucleotide-diphossugar_trans"/>
</dbReference>
<dbReference type="SUPFAM" id="SSF53448">
    <property type="entry name" value="Nucleotide-diphospho-sugar transferases"/>
    <property type="match status" value="1"/>
</dbReference>
<dbReference type="OrthoDB" id="3010234at2"/>
<dbReference type="Proteomes" id="UP000309747">
    <property type="component" value="Unassembled WGS sequence"/>
</dbReference>
<comment type="caution">
    <text evidence="1">The sequence shown here is derived from an EMBL/GenBank/DDBJ whole genome shotgun (WGS) entry which is preliminary data.</text>
</comment>
<sequence length="340" mass="38408">MTLGGAWQAYRLRWKRRELIWRAIRARRALTVVADRTAAIRPGDVLAVATLRNEIAHLQGFLDHYRRLGVAQFLIVDNGSDDGSDRYLADQPDVSLWRCTASYREARFGLDWAGALLMRHGHGHWCLTVDADELLVYPHHDTRPLPDLVAHLDRIGQRGMGAVMLDLYPSGPLGTADAPEGAALTERLPWFDAGPWRKRRVLPKRNLWLQGGVRDRVFFSGDPDRAPTVNKLPLMRWSWRHVYVNSTHSMLPPQLNDLYDGPGDARLSGVLLHGKFLPDILAKSHEELLRRQHFNDPAAYDGYHRAVAAGPVLRGPDSLRYGGWQQMVALNLMGTGTWSE</sequence>
<reference evidence="1 2" key="1">
    <citation type="submission" date="2019-04" db="EMBL/GenBank/DDBJ databases">
        <authorList>
            <person name="Li J."/>
        </authorList>
    </citation>
    <scope>NUCLEOTIDE SEQUENCE [LARGE SCALE GENOMIC DNA]</scope>
    <source>
        <strain evidence="1 2">KCTC 42687</strain>
    </source>
</reference>
<keyword evidence="2" id="KW-1185">Reference proteome</keyword>
<organism evidence="1 2">
    <name type="scientific">Paracoccus gahaiensis</name>
    <dbReference type="NCBI Taxonomy" id="1706839"/>
    <lineage>
        <taxon>Bacteria</taxon>
        <taxon>Pseudomonadati</taxon>
        <taxon>Pseudomonadota</taxon>
        <taxon>Alphaproteobacteria</taxon>
        <taxon>Rhodobacterales</taxon>
        <taxon>Paracoccaceae</taxon>
        <taxon>Paracoccus</taxon>
    </lineage>
</organism>
<keyword evidence="1" id="KW-0808">Transferase</keyword>
<evidence type="ECO:0000313" key="2">
    <source>
        <dbReference type="Proteomes" id="UP000309747"/>
    </source>
</evidence>
<gene>
    <name evidence="1" type="ORF">FA743_03220</name>
</gene>
<dbReference type="AlphaFoldDB" id="A0A4U0REZ8"/>
<accession>A0A4U0REZ8</accession>
<dbReference type="Pfam" id="PF13704">
    <property type="entry name" value="Glyco_tranf_2_4"/>
    <property type="match status" value="1"/>
</dbReference>
<proteinExistence type="predicted"/>
<dbReference type="GO" id="GO:0016740">
    <property type="term" value="F:transferase activity"/>
    <property type="evidence" value="ECO:0007669"/>
    <property type="project" value="UniProtKB-KW"/>
</dbReference>
<dbReference type="RefSeq" id="WP_136884452.1">
    <property type="nucleotide sequence ID" value="NZ_SUNI01000002.1"/>
</dbReference>
<protein>
    <submittedName>
        <fullName evidence="1">Glycosyltransferase family 2 protein</fullName>
    </submittedName>
</protein>
<name>A0A4U0REZ8_9RHOB</name>
<evidence type="ECO:0000313" key="1">
    <source>
        <dbReference type="EMBL" id="TJZ93252.1"/>
    </source>
</evidence>